<feature type="non-terminal residue" evidence="7">
    <location>
        <position position="68"/>
    </location>
</feature>
<dbReference type="EMBL" id="AZMM01007231">
    <property type="protein sequence ID" value="ETJ38742.1"/>
    <property type="molecule type" value="Genomic_DNA"/>
</dbReference>
<keyword evidence="4" id="KW-0648">Protein biosynthesis</keyword>
<evidence type="ECO:0000259" key="6">
    <source>
        <dbReference type="Pfam" id="PF09334"/>
    </source>
</evidence>
<evidence type="ECO:0000256" key="3">
    <source>
        <dbReference type="ARBA" id="ARBA00022840"/>
    </source>
</evidence>
<keyword evidence="5" id="KW-0030">Aminoacyl-tRNA synthetase</keyword>
<accession>W1Y893</accession>
<comment type="caution">
    <text evidence="7">The sequence shown here is derived from an EMBL/GenBank/DDBJ whole genome shotgun (WGS) entry which is preliminary data.</text>
</comment>
<dbReference type="InterPro" id="IPR009080">
    <property type="entry name" value="tRNAsynth_Ia_anticodon-bd"/>
</dbReference>
<dbReference type="GO" id="GO:0005829">
    <property type="term" value="C:cytosol"/>
    <property type="evidence" value="ECO:0007669"/>
    <property type="project" value="TreeGrafter"/>
</dbReference>
<gene>
    <name evidence="7" type="ORF">Q604_UNBC07231G0001</name>
</gene>
<keyword evidence="3" id="KW-0067">ATP-binding</keyword>
<dbReference type="GO" id="GO:0004825">
    <property type="term" value="F:methionine-tRNA ligase activity"/>
    <property type="evidence" value="ECO:0007669"/>
    <property type="project" value="InterPro"/>
</dbReference>
<dbReference type="GO" id="GO:0006431">
    <property type="term" value="P:methionyl-tRNA aminoacylation"/>
    <property type="evidence" value="ECO:0007669"/>
    <property type="project" value="TreeGrafter"/>
</dbReference>
<protein>
    <submittedName>
        <fullName evidence="7">Methionine-tRNA ligase</fullName>
    </submittedName>
</protein>
<dbReference type="InterPro" id="IPR023458">
    <property type="entry name" value="Met-tRNA_ligase_1"/>
</dbReference>
<name>W1Y893_9ZZZZ</name>
<keyword evidence="2" id="KW-0547">Nucleotide-binding</keyword>
<proteinExistence type="predicted"/>
<dbReference type="AlphaFoldDB" id="W1Y893"/>
<dbReference type="PANTHER" id="PTHR45765">
    <property type="entry name" value="METHIONINE--TRNA LIGASE"/>
    <property type="match status" value="1"/>
</dbReference>
<dbReference type="Pfam" id="PF09334">
    <property type="entry name" value="tRNA-synt_1g"/>
    <property type="match status" value="1"/>
</dbReference>
<evidence type="ECO:0000256" key="4">
    <source>
        <dbReference type="ARBA" id="ARBA00022917"/>
    </source>
</evidence>
<feature type="domain" description="Methionyl/Leucyl tRNA synthetase" evidence="6">
    <location>
        <begin position="2"/>
        <end position="33"/>
    </location>
</feature>
<dbReference type="InterPro" id="IPR015413">
    <property type="entry name" value="Methionyl/Leucyl_tRNA_Synth"/>
</dbReference>
<evidence type="ECO:0000313" key="7">
    <source>
        <dbReference type="EMBL" id="ETJ38742.1"/>
    </source>
</evidence>
<keyword evidence="1 7" id="KW-0436">Ligase</keyword>
<sequence length="68" mass="7538">GPENQDTDFTWEEFVRRVNFELANEWGNLVNRSISMAFKNCGEIPAAGELTDADRELLDASAGGFDTV</sequence>
<evidence type="ECO:0000256" key="2">
    <source>
        <dbReference type="ARBA" id="ARBA00022741"/>
    </source>
</evidence>
<dbReference type="PANTHER" id="PTHR45765:SF1">
    <property type="entry name" value="METHIONINE--TRNA LIGASE, CYTOPLASMIC"/>
    <property type="match status" value="1"/>
</dbReference>
<organism evidence="7">
    <name type="scientific">human gut metagenome</name>
    <dbReference type="NCBI Taxonomy" id="408170"/>
    <lineage>
        <taxon>unclassified sequences</taxon>
        <taxon>metagenomes</taxon>
        <taxon>organismal metagenomes</taxon>
    </lineage>
</organism>
<reference evidence="7" key="1">
    <citation type="submission" date="2013-12" db="EMBL/GenBank/DDBJ databases">
        <title>A Varibaculum cambriense genome reconstructed from a premature infant gut community with otherwise low bacterial novelty that shifts toward anaerobic metabolism during the third week of life.</title>
        <authorList>
            <person name="Brown C.T."/>
            <person name="Sharon I."/>
            <person name="Thomas B.C."/>
            <person name="Castelle C.J."/>
            <person name="Morowitz M.J."/>
            <person name="Banfield J.F."/>
        </authorList>
    </citation>
    <scope>NUCLEOTIDE SEQUENCE</scope>
</reference>
<dbReference type="SUPFAM" id="SSF47323">
    <property type="entry name" value="Anticodon-binding domain of a subclass of class I aminoacyl-tRNA synthetases"/>
    <property type="match status" value="1"/>
</dbReference>
<evidence type="ECO:0000256" key="5">
    <source>
        <dbReference type="ARBA" id="ARBA00023146"/>
    </source>
</evidence>
<dbReference type="Gene3D" id="1.10.730.10">
    <property type="entry name" value="Isoleucyl-tRNA Synthetase, Domain 1"/>
    <property type="match status" value="1"/>
</dbReference>
<feature type="non-terminal residue" evidence="7">
    <location>
        <position position="1"/>
    </location>
</feature>
<dbReference type="GO" id="GO:0005524">
    <property type="term" value="F:ATP binding"/>
    <property type="evidence" value="ECO:0007669"/>
    <property type="project" value="UniProtKB-KW"/>
</dbReference>
<evidence type="ECO:0000256" key="1">
    <source>
        <dbReference type="ARBA" id="ARBA00022598"/>
    </source>
</evidence>